<comment type="cofactor">
    <cofactor evidence="1">
        <name>FAD</name>
        <dbReference type="ChEBI" id="CHEBI:57692"/>
    </cofactor>
</comment>
<dbReference type="GO" id="GO:0008767">
    <property type="term" value="F:UDP-galactopyranose mutase activity"/>
    <property type="evidence" value="ECO:0007669"/>
    <property type="project" value="UniProtKB-EC"/>
</dbReference>
<reference evidence="7 8" key="1">
    <citation type="submission" date="2023-02" db="EMBL/GenBank/DDBJ databases">
        <title>Vibrio intestini sp. nov., a close relative of Vibrio cholerae isolated from the intestine of Healthy Culter dabryi.</title>
        <authorList>
            <person name="Wu N."/>
        </authorList>
    </citation>
    <scope>NUCLEOTIDE SEQUENCE [LARGE SCALE GENOMIC DNA]</scope>
    <source>
        <strain evidence="7 8">DSL-7</strain>
    </source>
</reference>
<dbReference type="SUPFAM" id="SSF51971">
    <property type="entry name" value="Nucleotide-binding domain"/>
    <property type="match status" value="1"/>
</dbReference>
<evidence type="ECO:0000256" key="5">
    <source>
        <dbReference type="ARBA" id="ARBA00023235"/>
    </source>
</evidence>
<name>A0ABT5V411_9VIBR</name>
<evidence type="ECO:0000259" key="6">
    <source>
        <dbReference type="Pfam" id="PF03275"/>
    </source>
</evidence>
<comment type="caution">
    <text evidence="7">The sequence shown here is derived from an EMBL/GenBank/DDBJ whole genome shotgun (WGS) entry which is preliminary data.</text>
</comment>
<keyword evidence="4" id="KW-0274">FAD</keyword>
<evidence type="ECO:0000313" key="7">
    <source>
        <dbReference type="EMBL" id="MDE1515548.1"/>
    </source>
</evidence>
<gene>
    <name evidence="7" type="primary">glf</name>
    <name evidence="7" type="ORF">PUN32_11055</name>
</gene>
<dbReference type="InterPro" id="IPR004379">
    <property type="entry name" value="UDP-GALP_mutase"/>
</dbReference>
<comment type="similarity">
    <text evidence="2">Belongs to the UDP-galactopyranose/dTDP-fucopyranose mutase family.</text>
</comment>
<dbReference type="EC" id="5.4.99.9" evidence="7"/>
<sequence length="376" mass="43813">MNDRKILIVGAGFSGATIARKLAEHNFKVTVVDERTHIAGNCYDERDLKTGINVHVYGPHIFHTDNINVWNFVNSFGFFKPYITRVKATSNGQVYSLPINLHTINQFYGKALTPNEAKNLISKVSDSSINEPKSFKEQAIKFVGRDLYEAFFRGYPKKQWGLDTDEIPASVLKRLPVRFNYDDNYFNHQYQGIPENGYTYIFKKMLDHENIEVILNTKVNYSLILDKLDGAYEHVFFTGAVDKLYNYKFGVLEYRTLDFEKFYVKGDYQGCAVMSYCDEEIPYTRITEHKYFTPHEQHDYSVCYKEFSRLAERNDIPYYPVRLTNGNALWEKYEELVRGEINITFVGRLATFRYMDMDVCIAEALSVVDEYIKNNA</sequence>
<keyword evidence="8" id="KW-1185">Reference proteome</keyword>
<evidence type="ECO:0000313" key="8">
    <source>
        <dbReference type="Proteomes" id="UP001216189"/>
    </source>
</evidence>
<dbReference type="NCBIfam" id="TIGR00031">
    <property type="entry name" value="UDP-GALP_mutase"/>
    <property type="match status" value="1"/>
</dbReference>
<dbReference type="Proteomes" id="UP001216189">
    <property type="component" value="Unassembled WGS sequence"/>
</dbReference>
<evidence type="ECO:0000256" key="2">
    <source>
        <dbReference type="ARBA" id="ARBA00009321"/>
    </source>
</evidence>
<dbReference type="InterPro" id="IPR015899">
    <property type="entry name" value="UDP-GalPyranose_mutase_C"/>
</dbReference>
<dbReference type="Pfam" id="PF03275">
    <property type="entry name" value="GLF"/>
    <property type="match status" value="1"/>
</dbReference>
<feature type="domain" description="UDP-galactopyranose mutase C-terminal" evidence="6">
    <location>
        <begin position="150"/>
        <end position="354"/>
    </location>
</feature>
<dbReference type="PANTHER" id="PTHR21197:SF0">
    <property type="entry name" value="UDP-GALACTOPYRANOSE MUTASE"/>
    <property type="match status" value="1"/>
</dbReference>
<dbReference type="SUPFAM" id="SSF54373">
    <property type="entry name" value="FAD-linked reductases, C-terminal domain"/>
    <property type="match status" value="1"/>
</dbReference>
<dbReference type="PANTHER" id="PTHR21197">
    <property type="entry name" value="UDP-GALACTOPYRANOSE MUTASE"/>
    <property type="match status" value="1"/>
</dbReference>
<dbReference type="RefSeq" id="WP_274723268.1">
    <property type="nucleotide sequence ID" value="NZ_JARBFT010000011.1"/>
</dbReference>
<keyword evidence="3" id="KW-0285">Flavoprotein</keyword>
<dbReference type="EMBL" id="JARBFT010000011">
    <property type="protein sequence ID" value="MDE1515548.1"/>
    <property type="molecule type" value="Genomic_DNA"/>
</dbReference>
<proteinExistence type="inferred from homology"/>
<protein>
    <submittedName>
        <fullName evidence="7">UDP-galactopyranose mutase</fullName>
        <ecNumber evidence="7">5.4.99.9</ecNumber>
    </submittedName>
</protein>
<dbReference type="Pfam" id="PF13450">
    <property type="entry name" value="NAD_binding_8"/>
    <property type="match status" value="1"/>
</dbReference>
<evidence type="ECO:0000256" key="3">
    <source>
        <dbReference type="ARBA" id="ARBA00022630"/>
    </source>
</evidence>
<organism evidence="7 8">
    <name type="scientific">Vibrio chanodichtyis</name>
    <dbReference type="NCBI Taxonomy" id="3027932"/>
    <lineage>
        <taxon>Bacteria</taxon>
        <taxon>Pseudomonadati</taxon>
        <taxon>Pseudomonadota</taxon>
        <taxon>Gammaproteobacteria</taxon>
        <taxon>Vibrionales</taxon>
        <taxon>Vibrionaceae</taxon>
        <taxon>Vibrio</taxon>
    </lineage>
</organism>
<evidence type="ECO:0000256" key="4">
    <source>
        <dbReference type="ARBA" id="ARBA00022827"/>
    </source>
</evidence>
<keyword evidence="5 7" id="KW-0413">Isomerase</keyword>
<dbReference type="Gene3D" id="3.40.50.720">
    <property type="entry name" value="NAD(P)-binding Rossmann-like Domain"/>
    <property type="match status" value="3"/>
</dbReference>
<accession>A0ABT5V411</accession>
<evidence type="ECO:0000256" key="1">
    <source>
        <dbReference type="ARBA" id="ARBA00001974"/>
    </source>
</evidence>